<evidence type="ECO:0008006" key="4">
    <source>
        <dbReference type="Google" id="ProtNLM"/>
    </source>
</evidence>
<evidence type="ECO:0000313" key="3">
    <source>
        <dbReference type="Proteomes" id="UP000076632"/>
    </source>
</evidence>
<dbReference type="AlphaFoldDB" id="A0A165FRW3"/>
<dbReference type="InterPro" id="IPR038883">
    <property type="entry name" value="AN11006-like"/>
</dbReference>
<accession>A0A165FRW3</accession>
<dbReference type="GeneID" id="28898152"/>
<feature type="compositionally biased region" description="Basic and acidic residues" evidence="1">
    <location>
        <begin position="23"/>
        <end position="41"/>
    </location>
</feature>
<dbReference type="OrthoDB" id="2951834at2759"/>
<evidence type="ECO:0000256" key="1">
    <source>
        <dbReference type="SAM" id="MobiDB-lite"/>
    </source>
</evidence>
<dbReference type="InParanoid" id="A0A165FRW3"/>
<organism evidence="2 3">
    <name type="scientific">Xylona heveae (strain CBS 132557 / TC161)</name>
    <dbReference type="NCBI Taxonomy" id="1328760"/>
    <lineage>
        <taxon>Eukaryota</taxon>
        <taxon>Fungi</taxon>
        <taxon>Dikarya</taxon>
        <taxon>Ascomycota</taxon>
        <taxon>Pezizomycotina</taxon>
        <taxon>Xylonomycetes</taxon>
        <taxon>Xylonales</taxon>
        <taxon>Xylonaceae</taxon>
        <taxon>Xylona</taxon>
    </lineage>
</organism>
<dbReference type="PANTHER" id="PTHR42085">
    <property type="entry name" value="F-BOX DOMAIN-CONTAINING PROTEIN"/>
    <property type="match status" value="1"/>
</dbReference>
<keyword evidence="3" id="KW-1185">Reference proteome</keyword>
<feature type="region of interest" description="Disordered" evidence="1">
    <location>
        <begin position="20"/>
        <end position="41"/>
    </location>
</feature>
<evidence type="ECO:0000313" key="2">
    <source>
        <dbReference type="EMBL" id="KZF21302.1"/>
    </source>
</evidence>
<dbReference type="RefSeq" id="XP_018186857.1">
    <property type="nucleotide sequence ID" value="XM_018333015.1"/>
</dbReference>
<protein>
    <recommendedName>
        <fullName evidence="4">F-box domain-containing protein</fullName>
    </recommendedName>
</protein>
<sequence length="310" mass="35081">MERQFAKSISVYDSVYSIPTTSEGKENASSDKDDKEDMERPRGLLSLPSEIRCEIYWYLLCSHSHPIVFPRPSTIQGNSLIATEPRIWTAILSTCRVVYEEALPILYGQNFFWYTVPGGFGARASRYVAQMSKEQPSPEALDKKPACTPDLGIAEKFVPLLRSVTIDRVCFGSEFNDDDDIFLAKLIDHFTSTDLRLTHFQFNLRSYFDVWSVGPQLLPRQSTAIAALKRMRSVKLLSFFISGSLKCDQGLIDDLCAAWNGLPFFIYDHGVQISPSGQNDQVRHLPALAWLTWGTDELNGLTELFLYRLG</sequence>
<name>A0A165FRW3_XYLHT</name>
<dbReference type="Proteomes" id="UP000076632">
    <property type="component" value="Unassembled WGS sequence"/>
</dbReference>
<dbReference type="EMBL" id="KV407461">
    <property type="protein sequence ID" value="KZF21302.1"/>
    <property type="molecule type" value="Genomic_DNA"/>
</dbReference>
<gene>
    <name evidence="2" type="ORF">L228DRAFT_249108</name>
</gene>
<proteinExistence type="predicted"/>
<reference evidence="2 3" key="1">
    <citation type="journal article" date="2016" name="Fungal Biol.">
        <title>The genome of Xylona heveae provides a window into fungal endophytism.</title>
        <authorList>
            <person name="Gazis R."/>
            <person name="Kuo A."/>
            <person name="Riley R."/>
            <person name="LaButti K."/>
            <person name="Lipzen A."/>
            <person name="Lin J."/>
            <person name="Amirebrahimi M."/>
            <person name="Hesse C.N."/>
            <person name="Spatafora J.W."/>
            <person name="Henrissat B."/>
            <person name="Hainaut M."/>
            <person name="Grigoriev I.V."/>
            <person name="Hibbett D.S."/>
        </authorList>
    </citation>
    <scope>NUCLEOTIDE SEQUENCE [LARGE SCALE GENOMIC DNA]</scope>
    <source>
        <strain evidence="2 3">TC161</strain>
    </source>
</reference>
<dbReference type="PANTHER" id="PTHR42085:SF2">
    <property type="entry name" value="F-BOX DOMAIN-CONTAINING PROTEIN"/>
    <property type="match status" value="1"/>
</dbReference>